<keyword evidence="4" id="KW-0378">Hydrolase</keyword>
<dbReference type="Gene3D" id="3.20.20.80">
    <property type="entry name" value="Glycosidases"/>
    <property type="match status" value="1"/>
</dbReference>
<sequence length="609" mass="69364">MNWHWTLVFTVLVNLAKGNDENGVDPSPDTYEPSWVYKCEAEDGCERSERPEPTTGVGNSSFMVFESLDVCRTVCGRYGGLWPQPVTAVLSTQTVKIHPDFLRFDLENAPVETRELLVEMTRVVTANLLAECNGNVTEVVETPVTVYISVTSPSLVLSWDTDEQYYLDVQNKVDNVAVHVSAQTVYGARHALESLTQLIASDRPDYSKRRQCGLQMVAGAKVRDRPVYRHRGLVLDTSRNFIPMADVRRTIDGMAATKMNVFHWHVTDSQSFPLESRSVPQFTRYGAYSADEIYSAEEVRELIRYAQIRGVRVVMEIDSPAHAGNGWQWGKEYGFGDLAVCVNARPWRQLCIEPPCGQLNPANPAMYRVLRDLYKDIAELLPKPALFHMGGDEVYLGCWNSSKEIVSYMKTKGFDTDVEGYMRLWAEFHAKALQIWDEENGAAGDQRQPVILWSSELTQPERIQSYLDKDRYVIEVWEPLSSSLLNQLLRLGYRTISIPKDIWYLDHGFWGKTKYSNWRRMYGHLLPRDPNVLGGEVAMWSEYVDAQALDTRVWPRAAAAGERLWSDPRGGFAPAEPRMQRLRGRLRARGLRPDVLSPAWCAHHDSRCL</sequence>
<feature type="domain" description="Beta-hexosaminidase eukaryotic type N-terminal" evidence="9">
    <location>
        <begin position="81"/>
        <end position="198"/>
    </location>
</feature>
<reference evidence="10" key="1">
    <citation type="submission" date="2022-03" db="EMBL/GenBank/DDBJ databases">
        <authorList>
            <person name="Martin H S."/>
        </authorList>
    </citation>
    <scope>NUCLEOTIDE SEQUENCE</scope>
</reference>
<dbReference type="CDD" id="cd06562">
    <property type="entry name" value="GH20_HexA_HexB-like"/>
    <property type="match status" value="1"/>
</dbReference>
<evidence type="ECO:0000256" key="6">
    <source>
        <dbReference type="ARBA" id="ARBA00023295"/>
    </source>
</evidence>
<evidence type="ECO:0000256" key="2">
    <source>
        <dbReference type="ARBA" id="ARBA00006285"/>
    </source>
</evidence>
<accession>A0ABN8HUD8</accession>
<feature type="domain" description="Glycoside hydrolase family 20 catalytic" evidence="8">
    <location>
        <begin position="228"/>
        <end position="567"/>
    </location>
</feature>
<evidence type="ECO:0000259" key="8">
    <source>
        <dbReference type="Pfam" id="PF00728"/>
    </source>
</evidence>
<keyword evidence="11" id="KW-1185">Reference proteome</keyword>
<comment type="similarity">
    <text evidence="2">Belongs to the glycosyl hydrolase 20 family.</text>
</comment>
<dbReference type="InterPro" id="IPR025705">
    <property type="entry name" value="Beta_hexosaminidase_sua/sub"/>
</dbReference>
<dbReference type="InterPro" id="IPR029019">
    <property type="entry name" value="HEX_eukaryotic_N"/>
</dbReference>
<evidence type="ECO:0000256" key="7">
    <source>
        <dbReference type="SAM" id="SignalP"/>
    </source>
</evidence>
<dbReference type="InterPro" id="IPR015883">
    <property type="entry name" value="Glyco_hydro_20_cat"/>
</dbReference>
<dbReference type="PANTHER" id="PTHR22600">
    <property type="entry name" value="BETA-HEXOSAMINIDASE"/>
    <property type="match status" value="1"/>
</dbReference>
<proteinExistence type="inferred from homology"/>
<keyword evidence="7" id="KW-0732">Signal</keyword>
<dbReference type="EMBL" id="OW152823">
    <property type="protein sequence ID" value="CAH2039467.1"/>
    <property type="molecule type" value="Genomic_DNA"/>
</dbReference>
<feature type="signal peptide" evidence="7">
    <location>
        <begin position="1"/>
        <end position="18"/>
    </location>
</feature>
<name>A0ABN8HUD8_9NEOP</name>
<dbReference type="Pfam" id="PF14845">
    <property type="entry name" value="Glycohydro_20b2"/>
    <property type="match status" value="1"/>
</dbReference>
<evidence type="ECO:0000256" key="4">
    <source>
        <dbReference type="ARBA" id="ARBA00022801"/>
    </source>
</evidence>
<protein>
    <recommendedName>
        <fullName evidence="3">beta-N-acetylhexosaminidase</fullName>
        <ecNumber evidence="3">3.2.1.52</ecNumber>
    </recommendedName>
</protein>
<comment type="catalytic activity">
    <reaction evidence="1">
        <text>Hydrolysis of terminal non-reducing N-acetyl-D-hexosamine residues in N-acetyl-beta-D-hexosaminides.</text>
        <dbReference type="EC" id="3.2.1.52"/>
    </reaction>
</comment>
<evidence type="ECO:0000256" key="5">
    <source>
        <dbReference type="ARBA" id="ARBA00023180"/>
    </source>
</evidence>
<evidence type="ECO:0000313" key="10">
    <source>
        <dbReference type="EMBL" id="CAH2039467.1"/>
    </source>
</evidence>
<feature type="chain" id="PRO_5046963382" description="beta-N-acetylhexosaminidase" evidence="7">
    <location>
        <begin position="19"/>
        <end position="609"/>
    </location>
</feature>
<dbReference type="Proteomes" id="UP000837857">
    <property type="component" value="Chromosome 11"/>
</dbReference>
<feature type="non-terminal residue" evidence="10">
    <location>
        <position position="609"/>
    </location>
</feature>
<dbReference type="InterPro" id="IPR029018">
    <property type="entry name" value="Hex-like_dom2"/>
</dbReference>
<dbReference type="InterPro" id="IPR017853">
    <property type="entry name" value="GH"/>
</dbReference>
<evidence type="ECO:0000256" key="3">
    <source>
        <dbReference type="ARBA" id="ARBA00012663"/>
    </source>
</evidence>
<dbReference type="SUPFAM" id="SSF51445">
    <property type="entry name" value="(Trans)glycosidases"/>
    <property type="match status" value="1"/>
</dbReference>
<organism evidence="10 11">
    <name type="scientific">Iphiclides podalirius</name>
    <name type="common">scarce swallowtail</name>
    <dbReference type="NCBI Taxonomy" id="110791"/>
    <lineage>
        <taxon>Eukaryota</taxon>
        <taxon>Metazoa</taxon>
        <taxon>Ecdysozoa</taxon>
        <taxon>Arthropoda</taxon>
        <taxon>Hexapoda</taxon>
        <taxon>Insecta</taxon>
        <taxon>Pterygota</taxon>
        <taxon>Neoptera</taxon>
        <taxon>Endopterygota</taxon>
        <taxon>Lepidoptera</taxon>
        <taxon>Glossata</taxon>
        <taxon>Ditrysia</taxon>
        <taxon>Papilionoidea</taxon>
        <taxon>Papilionidae</taxon>
        <taxon>Papilioninae</taxon>
        <taxon>Iphiclides</taxon>
    </lineage>
</organism>
<dbReference type="Pfam" id="PF00728">
    <property type="entry name" value="Glyco_hydro_20"/>
    <property type="match status" value="1"/>
</dbReference>
<keyword evidence="5" id="KW-0325">Glycoprotein</keyword>
<evidence type="ECO:0000256" key="1">
    <source>
        <dbReference type="ARBA" id="ARBA00001231"/>
    </source>
</evidence>
<dbReference type="EC" id="3.2.1.52" evidence="3"/>
<keyword evidence="6" id="KW-0326">Glycosidase</keyword>
<dbReference type="PRINTS" id="PR00738">
    <property type="entry name" value="GLHYDRLASE20"/>
</dbReference>
<evidence type="ECO:0000259" key="9">
    <source>
        <dbReference type="Pfam" id="PF14845"/>
    </source>
</evidence>
<dbReference type="PANTHER" id="PTHR22600:SF42">
    <property type="entry name" value="BETA-N-ACETYLHEXOSAMINIDASE"/>
    <property type="match status" value="1"/>
</dbReference>
<dbReference type="SUPFAM" id="SSF55545">
    <property type="entry name" value="beta-N-acetylhexosaminidase-like domain"/>
    <property type="match status" value="1"/>
</dbReference>
<dbReference type="Gene3D" id="3.30.379.10">
    <property type="entry name" value="Chitobiase/beta-hexosaminidase domain 2-like"/>
    <property type="match status" value="1"/>
</dbReference>
<evidence type="ECO:0000313" key="11">
    <source>
        <dbReference type="Proteomes" id="UP000837857"/>
    </source>
</evidence>
<gene>
    <name evidence="10" type="ORF">IPOD504_LOCUS1691</name>
</gene>